<dbReference type="GeneID" id="73341441"/>
<dbReference type="AlphaFoldDB" id="A0A9Q8WGN5"/>
<dbReference type="EMBL" id="CP019476">
    <property type="protein sequence ID" value="UQC81950.1"/>
    <property type="molecule type" value="Genomic_DNA"/>
</dbReference>
<evidence type="ECO:0000256" key="1">
    <source>
        <dbReference type="SAM" id="Phobius"/>
    </source>
</evidence>
<sequence length="123" mass="13454">MNAGHCCMRVPHGLLSLRSERTRHELNPKHEGISLPSVKLSNEINFCILRSDKDCTVYDATTTLGNSPRLVKSVFAVVGKLTGYMVFVGLAGVVSLTGFAHFSHSESRRLGMPKESLNEGIPQ</sequence>
<protein>
    <submittedName>
        <fullName evidence="2">Uncharacterized protein</fullName>
    </submittedName>
</protein>
<keyword evidence="3" id="KW-1185">Reference proteome</keyword>
<keyword evidence="1" id="KW-0812">Transmembrane</keyword>
<evidence type="ECO:0000313" key="3">
    <source>
        <dbReference type="Proteomes" id="UP000830671"/>
    </source>
</evidence>
<evidence type="ECO:0000313" key="2">
    <source>
        <dbReference type="EMBL" id="UQC81950.1"/>
    </source>
</evidence>
<accession>A0A9Q8WGN5</accession>
<gene>
    <name evidence="2" type="ORF">CLUP02_07436</name>
</gene>
<organism evidence="2 3">
    <name type="scientific">Colletotrichum lupini</name>
    <dbReference type="NCBI Taxonomy" id="145971"/>
    <lineage>
        <taxon>Eukaryota</taxon>
        <taxon>Fungi</taxon>
        <taxon>Dikarya</taxon>
        <taxon>Ascomycota</taxon>
        <taxon>Pezizomycotina</taxon>
        <taxon>Sordariomycetes</taxon>
        <taxon>Hypocreomycetidae</taxon>
        <taxon>Glomerellales</taxon>
        <taxon>Glomerellaceae</taxon>
        <taxon>Colletotrichum</taxon>
        <taxon>Colletotrichum acutatum species complex</taxon>
    </lineage>
</organism>
<proteinExistence type="predicted"/>
<name>A0A9Q8WGN5_9PEZI</name>
<reference evidence="2" key="1">
    <citation type="journal article" date="2021" name="Mol. Plant Microbe Interact.">
        <title>Complete Genome Sequence of the Plant-Pathogenic Fungus Colletotrichum lupini.</title>
        <authorList>
            <person name="Baroncelli R."/>
            <person name="Pensec F."/>
            <person name="Da Lio D."/>
            <person name="Boufleur T."/>
            <person name="Vicente I."/>
            <person name="Sarrocco S."/>
            <person name="Picot A."/>
            <person name="Baraldi E."/>
            <person name="Sukno S."/>
            <person name="Thon M."/>
            <person name="Le Floch G."/>
        </authorList>
    </citation>
    <scope>NUCLEOTIDE SEQUENCE</scope>
    <source>
        <strain evidence="2">IMI 504893</strain>
    </source>
</reference>
<keyword evidence="1" id="KW-1133">Transmembrane helix</keyword>
<dbReference type="RefSeq" id="XP_049143574.1">
    <property type="nucleotide sequence ID" value="XM_049286431.1"/>
</dbReference>
<dbReference type="Proteomes" id="UP000830671">
    <property type="component" value="Chromosome 4"/>
</dbReference>
<keyword evidence="1" id="KW-0472">Membrane</keyword>
<dbReference type="KEGG" id="clup:CLUP02_07436"/>
<feature type="transmembrane region" description="Helical" evidence="1">
    <location>
        <begin position="81"/>
        <end position="102"/>
    </location>
</feature>